<comment type="catalytic activity">
    <reaction evidence="12">
        <text>(S)-2,3,4,5-tetrahydrodipicolinate + NAD(+) + H2O = (2S,4S)-4-hydroxy-2,3,4,5-tetrahydrodipicolinate + NADH + H(+)</text>
        <dbReference type="Rhea" id="RHEA:35323"/>
        <dbReference type="ChEBI" id="CHEBI:15377"/>
        <dbReference type="ChEBI" id="CHEBI:15378"/>
        <dbReference type="ChEBI" id="CHEBI:16845"/>
        <dbReference type="ChEBI" id="CHEBI:57540"/>
        <dbReference type="ChEBI" id="CHEBI:57945"/>
        <dbReference type="ChEBI" id="CHEBI:67139"/>
        <dbReference type="EC" id="1.17.1.8"/>
    </reaction>
</comment>
<proteinExistence type="inferred from homology"/>
<dbReference type="PANTHER" id="PTHR20836">
    <property type="entry name" value="DIHYDRODIPICOLINATE REDUCTASE"/>
    <property type="match status" value="1"/>
</dbReference>
<reference evidence="15" key="1">
    <citation type="submission" date="2020-10" db="EMBL/GenBank/DDBJ databases">
        <authorList>
            <person name="Gilroy R."/>
        </authorList>
    </citation>
    <scope>NUCLEOTIDE SEQUENCE</scope>
    <source>
        <strain evidence="15">ChiHjej12B11-7776</strain>
    </source>
</reference>
<evidence type="ECO:0000256" key="1">
    <source>
        <dbReference type="ARBA" id="ARBA00006642"/>
    </source>
</evidence>
<dbReference type="PROSITE" id="PS01298">
    <property type="entry name" value="DAPB"/>
    <property type="match status" value="1"/>
</dbReference>
<evidence type="ECO:0000256" key="11">
    <source>
        <dbReference type="ARBA" id="ARBA00049080"/>
    </source>
</evidence>
<sequence length="211" mass="23133">MKIAVFGSGGRIGRRVCVLARERGHLVLPFEAADVKEERADVVIDFSLPQATEEVCRYCLLHRCPLVSGVTGRTPQQQKLVDDLSESVPVQAKSNFSRGIAAMRQVCRLLASLNWDCEIVETHRKGKQDAPSGTAKTLGCDVMRNGTRKVTFHSLRCGSNLGRHEVVFATQGESITVIHQAENADIFALGAILCAEELFEKLCKNGTAPKR</sequence>
<dbReference type="SUPFAM" id="SSF55347">
    <property type="entry name" value="Glyceraldehyde-3-phosphate dehydrogenase-like, C-terminal domain"/>
    <property type="match status" value="1"/>
</dbReference>
<dbReference type="GO" id="GO:0005829">
    <property type="term" value="C:cytosol"/>
    <property type="evidence" value="ECO:0007669"/>
    <property type="project" value="TreeGrafter"/>
</dbReference>
<evidence type="ECO:0000256" key="2">
    <source>
        <dbReference type="ARBA" id="ARBA00022490"/>
    </source>
</evidence>
<name>A0A9D1MX92_9BACT</name>
<protein>
    <recommendedName>
        <fullName evidence="10">4-hydroxy-tetrahydrodipicolinate reductase</fullName>
        <ecNumber evidence="10">1.17.1.8</ecNumber>
    </recommendedName>
</protein>
<keyword evidence="7" id="KW-0520">NAD</keyword>
<dbReference type="Pfam" id="PF05173">
    <property type="entry name" value="DapB_C"/>
    <property type="match status" value="1"/>
</dbReference>
<evidence type="ECO:0000259" key="14">
    <source>
        <dbReference type="Pfam" id="PF05173"/>
    </source>
</evidence>
<comment type="pathway">
    <text evidence="9">Amino-acid biosynthesis; L-lysine biosynthesis via DAP pathway; (S)-tetrahydrodipicolinate from L-aspartate: step 4/4.</text>
</comment>
<evidence type="ECO:0000313" key="15">
    <source>
        <dbReference type="EMBL" id="HIU91168.1"/>
    </source>
</evidence>
<evidence type="ECO:0000313" key="16">
    <source>
        <dbReference type="Proteomes" id="UP000886852"/>
    </source>
</evidence>
<dbReference type="InterPro" id="IPR022664">
    <property type="entry name" value="DapB_N_CS"/>
</dbReference>
<dbReference type="Gene3D" id="3.40.50.720">
    <property type="entry name" value="NAD(P)-binding Rossmann-like Domain"/>
    <property type="match status" value="1"/>
</dbReference>
<keyword evidence="8" id="KW-0457">Lysine biosynthesis</keyword>
<comment type="caution">
    <text evidence="15">The sequence shown here is derived from an EMBL/GenBank/DDBJ whole genome shotgun (WGS) entry which is preliminary data.</text>
</comment>
<accession>A0A9D1MX92</accession>
<feature type="domain" description="Dihydrodipicolinate reductase N-terminal" evidence="13">
    <location>
        <begin position="33"/>
        <end position="96"/>
    </location>
</feature>
<dbReference type="EMBL" id="DVOC01000067">
    <property type="protein sequence ID" value="HIU91168.1"/>
    <property type="molecule type" value="Genomic_DNA"/>
</dbReference>
<evidence type="ECO:0000256" key="5">
    <source>
        <dbReference type="ARBA" id="ARBA00022915"/>
    </source>
</evidence>
<evidence type="ECO:0000256" key="3">
    <source>
        <dbReference type="ARBA" id="ARBA00022605"/>
    </source>
</evidence>
<evidence type="ECO:0000259" key="13">
    <source>
        <dbReference type="Pfam" id="PF01113"/>
    </source>
</evidence>
<keyword evidence="6" id="KW-0560">Oxidoreductase</keyword>
<dbReference type="InterPro" id="IPR036291">
    <property type="entry name" value="NAD(P)-bd_dom_sf"/>
</dbReference>
<comment type="similarity">
    <text evidence="1">Belongs to the DapB family.</text>
</comment>
<dbReference type="PIRSF" id="PIRSF000161">
    <property type="entry name" value="DHPR"/>
    <property type="match status" value="1"/>
</dbReference>
<evidence type="ECO:0000256" key="4">
    <source>
        <dbReference type="ARBA" id="ARBA00022857"/>
    </source>
</evidence>
<dbReference type="GO" id="GO:0009089">
    <property type="term" value="P:lysine biosynthetic process via diaminopimelate"/>
    <property type="evidence" value="ECO:0007669"/>
    <property type="project" value="InterPro"/>
</dbReference>
<keyword evidence="3" id="KW-0028">Amino-acid biosynthesis</keyword>
<dbReference type="CDD" id="cd02274">
    <property type="entry name" value="DHDPR_N"/>
    <property type="match status" value="1"/>
</dbReference>
<dbReference type="EC" id="1.17.1.8" evidence="10"/>
<feature type="domain" description="Dihydrodipicolinate reductase C-terminal" evidence="14">
    <location>
        <begin position="101"/>
        <end position="200"/>
    </location>
</feature>
<organism evidence="15 16">
    <name type="scientific">Candidatus Fimimonas merdipullorum</name>
    <dbReference type="NCBI Taxonomy" id="2840822"/>
    <lineage>
        <taxon>Bacteria</taxon>
        <taxon>Pseudomonadati</taxon>
        <taxon>Myxococcota</taxon>
        <taxon>Myxococcia</taxon>
        <taxon>Myxococcales</taxon>
        <taxon>Cystobacterineae</taxon>
        <taxon>Myxococcaceae</taxon>
        <taxon>Myxococcaceae incertae sedis</taxon>
        <taxon>Candidatus Fimimonas</taxon>
    </lineage>
</organism>
<keyword evidence="4" id="KW-0521">NADP</keyword>
<evidence type="ECO:0000256" key="9">
    <source>
        <dbReference type="ARBA" id="ARBA00037922"/>
    </source>
</evidence>
<gene>
    <name evidence="15" type="ORF">IAC72_04070</name>
</gene>
<dbReference type="Pfam" id="PF01113">
    <property type="entry name" value="DapB_N"/>
    <property type="match status" value="1"/>
</dbReference>
<keyword evidence="5" id="KW-0220">Diaminopimelate biosynthesis</keyword>
<dbReference type="InterPro" id="IPR000846">
    <property type="entry name" value="DapB_N"/>
</dbReference>
<evidence type="ECO:0000256" key="6">
    <source>
        <dbReference type="ARBA" id="ARBA00023002"/>
    </source>
</evidence>
<dbReference type="SUPFAM" id="SSF51735">
    <property type="entry name" value="NAD(P)-binding Rossmann-fold domains"/>
    <property type="match status" value="1"/>
</dbReference>
<evidence type="ECO:0000256" key="12">
    <source>
        <dbReference type="ARBA" id="ARBA00049396"/>
    </source>
</evidence>
<dbReference type="Gene3D" id="3.30.360.10">
    <property type="entry name" value="Dihydrodipicolinate Reductase, domain 2"/>
    <property type="match status" value="1"/>
</dbReference>
<evidence type="ECO:0000256" key="8">
    <source>
        <dbReference type="ARBA" id="ARBA00023154"/>
    </source>
</evidence>
<evidence type="ECO:0000256" key="10">
    <source>
        <dbReference type="ARBA" id="ARBA00038983"/>
    </source>
</evidence>
<dbReference type="PANTHER" id="PTHR20836:SF0">
    <property type="entry name" value="4-HYDROXY-TETRAHYDRODIPICOLINATE REDUCTASE 1, CHLOROPLASTIC-RELATED"/>
    <property type="match status" value="1"/>
</dbReference>
<dbReference type="GO" id="GO:0008839">
    <property type="term" value="F:4-hydroxy-tetrahydrodipicolinate reductase"/>
    <property type="evidence" value="ECO:0007669"/>
    <property type="project" value="UniProtKB-EC"/>
</dbReference>
<dbReference type="GO" id="GO:0019877">
    <property type="term" value="P:diaminopimelate biosynthetic process"/>
    <property type="evidence" value="ECO:0007669"/>
    <property type="project" value="UniProtKB-KW"/>
</dbReference>
<dbReference type="InterPro" id="IPR022663">
    <property type="entry name" value="DapB_C"/>
</dbReference>
<evidence type="ECO:0000256" key="7">
    <source>
        <dbReference type="ARBA" id="ARBA00023027"/>
    </source>
</evidence>
<keyword evidence="2" id="KW-0963">Cytoplasm</keyword>
<dbReference type="AlphaFoldDB" id="A0A9D1MX92"/>
<comment type="catalytic activity">
    <reaction evidence="11">
        <text>(S)-2,3,4,5-tetrahydrodipicolinate + NADP(+) + H2O = (2S,4S)-4-hydroxy-2,3,4,5-tetrahydrodipicolinate + NADPH + H(+)</text>
        <dbReference type="Rhea" id="RHEA:35331"/>
        <dbReference type="ChEBI" id="CHEBI:15377"/>
        <dbReference type="ChEBI" id="CHEBI:15378"/>
        <dbReference type="ChEBI" id="CHEBI:16845"/>
        <dbReference type="ChEBI" id="CHEBI:57783"/>
        <dbReference type="ChEBI" id="CHEBI:58349"/>
        <dbReference type="ChEBI" id="CHEBI:67139"/>
        <dbReference type="EC" id="1.17.1.8"/>
    </reaction>
</comment>
<reference evidence="15" key="2">
    <citation type="journal article" date="2021" name="PeerJ">
        <title>Extensive microbial diversity within the chicken gut microbiome revealed by metagenomics and culture.</title>
        <authorList>
            <person name="Gilroy R."/>
            <person name="Ravi A."/>
            <person name="Getino M."/>
            <person name="Pursley I."/>
            <person name="Horton D.L."/>
            <person name="Alikhan N.F."/>
            <person name="Baker D."/>
            <person name="Gharbi K."/>
            <person name="Hall N."/>
            <person name="Watson M."/>
            <person name="Adriaenssens E.M."/>
            <person name="Foster-Nyarko E."/>
            <person name="Jarju S."/>
            <person name="Secka A."/>
            <person name="Antonio M."/>
            <person name="Oren A."/>
            <person name="Chaudhuri R.R."/>
            <person name="La Ragione R."/>
            <person name="Hildebrand F."/>
            <person name="Pallen M.J."/>
        </authorList>
    </citation>
    <scope>NUCLEOTIDE SEQUENCE</scope>
    <source>
        <strain evidence="15">ChiHjej12B11-7776</strain>
    </source>
</reference>
<dbReference type="Proteomes" id="UP000886852">
    <property type="component" value="Unassembled WGS sequence"/>
</dbReference>
<dbReference type="InterPro" id="IPR023940">
    <property type="entry name" value="DHDPR_bac"/>
</dbReference>